<evidence type="ECO:0000313" key="4">
    <source>
        <dbReference type="EMBL" id="QJE95826.1"/>
    </source>
</evidence>
<name>A0A858RFD9_9BACT</name>
<feature type="domain" description="N-acetyltransferase" evidence="3">
    <location>
        <begin position="3"/>
        <end position="147"/>
    </location>
</feature>
<accession>A0A858RFD9</accession>
<dbReference type="Pfam" id="PF00583">
    <property type="entry name" value="Acetyltransf_1"/>
    <property type="match status" value="1"/>
</dbReference>
<protein>
    <submittedName>
        <fullName evidence="4">GNAT family N-acetyltransferase</fullName>
    </submittedName>
</protein>
<evidence type="ECO:0000313" key="5">
    <source>
        <dbReference type="Proteomes" id="UP000501812"/>
    </source>
</evidence>
<keyword evidence="5" id="KW-1185">Reference proteome</keyword>
<evidence type="ECO:0000259" key="3">
    <source>
        <dbReference type="PROSITE" id="PS51186"/>
    </source>
</evidence>
<dbReference type="EMBL" id="CP051774">
    <property type="protein sequence ID" value="QJE95826.1"/>
    <property type="molecule type" value="Genomic_DNA"/>
</dbReference>
<keyword evidence="1 4" id="KW-0808">Transferase</keyword>
<dbReference type="AlphaFoldDB" id="A0A858RFD9"/>
<dbReference type="Proteomes" id="UP000501812">
    <property type="component" value="Chromosome"/>
</dbReference>
<keyword evidence="2" id="KW-0012">Acyltransferase</keyword>
<dbReference type="CDD" id="cd04301">
    <property type="entry name" value="NAT_SF"/>
    <property type="match status" value="1"/>
</dbReference>
<dbReference type="InterPro" id="IPR050832">
    <property type="entry name" value="Bact_Acetyltransf"/>
</dbReference>
<evidence type="ECO:0000256" key="2">
    <source>
        <dbReference type="ARBA" id="ARBA00023315"/>
    </source>
</evidence>
<dbReference type="KEGG" id="luo:HHL09_08525"/>
<organism evidence="4 5">
    <name type="scientific">Luteolibacter luteus</name>
    <dbReference type="NCBI Taxonomy" id="2728835"/>
    <lineage>
        <taxon>Bacteria</taxon>
        <taxon>Pseudomonadati</taxon>
        <taxon>Verrucomicrobiota</taxon>
        <taxon>Verrucomicrobiia</taxon>
        <taxon>Verrucomicrobiales</taxon>
        <taxon>Verrucomicrobiaceae</taxon>
        <taxon>Luteolibacter</taxon>
    </lineage>
</organism>
<dbReference type="Gene3D" id="3.40.630.30">
    <property type="match status" value="1"/>
</dbReference>
<dbReference type="PANTHER" id="PTHR43877">
    <property type="entry name" value="AMINOALKYLPHOSPHONATE N-ACETYLTRANSFERASE-RELATED-RELATED"/>
    <property type="match status" value="1"/>
</dbReference>
<dbReference type="PROSITE" id="PS51186">
    <property type="entry name" value="GNAT"/>
    <property type="match status" value="1"/>
</dbReference>
<dbReference type="InterPro" id="IPR000182">
    <property type="entry name" value="GNAT_dom"/>
</dbReference>
<reference evidence="4 5" key="1">
    <citation type="submission" date="2020-04" db="EMBL/GenBank/DDBJ databases">
        <title>Luteolibacter sp. G-1-1-1 isolated from soil.</title>
        <authorList>
            <person name="Dahal R.H."/>
        </authorList>
    </citation>
    <scope>NUCLEOTIDE SEQUENCE [LARGE SCALE GENOMIC DNA]</scope>
    <source>
        <strain evidence="4 5">G-1-1-1</strain>
    </source>
</reference>
<dbReference type="SUPFAM" id="SSF55729">
    <property type="entry name" value="Acyl-CoA N-acyltransferases (Nat)"/>
    <property type="match status" value="1"/>
</dbReference>
<sequence>MPVTIRPAVPADLTDCALFFTEVFNAPPWDEQWTKESSWQRLSDCMHTPNFLGLIAEDGAEIVAMAFGYSQRYQEELHYNLLEFCVANERQGEGIGSELLAELHSRLLEAGVARVCTLTARDTPAQEFYLKGGFYISPKMILMSRRY</sequence>
<gene>
    <name evidence="4" type="ORF">HHL09_08525</name>
</gene>
<proteinExistence type="predicted"/>
<dbReference type="GO" id="GO:0016747">
    <property type="term" value="F:acyltransferase activity, transferring groups other than amino-acyl groups"/>
    <property type="evidence" value="ECO:0007669"/>
    <property type="project" value="InterPro"/>
</dbReference>
<dbReference type="InterPro" id="IPR016181">
    <property type="entry name" value="Acyl_CoA_acyltransferase"/>
</dbReference>
<dbReference type="RefSeq" id="WP_169454139.1">
    <property type="nucleotide sequence ID" value="NZ_CP051774.1"/>
</dbReference>
<evidence type="ECO:0000256" key="1">
    <source>
        <dbReference type="ARBA" id="ARBA00022679"/>
    </source>
</evidence>